<dbReference type="AlphaFoldDB" id="D6CVU3"/>
<dbReference type="EMBL" id="FP475957">
    <property type="protein sequence ID" value="CAZ90432.1"/>
    <property type="molecule type" value="Genomic_DNA"/>
</dbReference>
<name>D6CVU3_THIA3</name>
<dbReference type="EMBL" id="CTRI01000013">
    <property type="protein sequence ID" value="CQR32672.1"/>
    <property type="molecule type" value="Genomic_DNA"/>
</dbReference>
<dbReference type="HOGENOM" id="CLU_2169905_0_0_4"/>
<keyword evidence="4" id="KW-1185">Reference proteome</keyword>
<evidence type="ECO:0000313" key="4">
    <source>
        <dbReference type="Proteomes" id="UP000078599"/>
    </source>
</evidence>
<reference evidence="3" key="2">
    <citation type="journal article" date="2010" name="PLoS Genet.">
        <title>Structure, function, and evolution of the Thiomonas spp. genome.</title>
        <authorList>
            <person name="Arsene-Ploetze F."/>
            <person name="Koechler S."/>
            <person name="Marchal M."/>
            <person name="Coppee J.Y."/>
            <person name="Chandler M."/>
            <person name="Bonnefoy V."/>
            <person name="Brochier-Armanet C."/>
            <person name="Barakat M."/>
            <person name="Barbe V."/>
            <person name="Battaglia-Brunet F."/>
            <person name="Bruneel O."/>
            <person name="Bryan C.G."/>
            <person name="Cleiss-Arnold J."/>
            <person name="Cruveiller S."/>
            <person name="Erhardt M."/>
            <person name="Heinrich-Salmeron A."/>
            <person name="Hommais F."/>
            <person name="Joulian C."/>
            <person name="Krin E."/>
            <person name="Lieutaud A."/>
            <person name="Lievremont D."/>
            <person name="Michel C."/>
            <person name="Muller D."/>
            <person name="Ortet P."/>
            <person name="Proux C."/>
            <person name="Siguier P."/>
            <person name="Roche D."/>
            <person name="Rouy Z."/>
            <person name="Salvignol G."/>
            <person name="Slyemi D."/>
            <person name="Talla E."/>
            <person name="Weiss S."/>
            <person name="Weissenbach J."/>
            <person name="Medigue C."/>
            <person name="Bertin P.N."/>
        </authorList>
    </citation>
    <scope>NUCLEOTIDE SEQUENCE [LARGE SCALE GENOMIC DNA]</scope>
    <source>
        <strain evidence="3">DSM 22701 / CIP 110005 / 3As</strain>
    </source>
</reference>
<reference key="3">
    <citation type="journal article" date="2010" name="PLoS Genet.">
        <title>Structure, function, and evolution of the Thiomonas spp. genome.</title>
        <authorList>
            <person name="Arsene-Ploetze F."/>
            <person name="Koechler S."/>
            <person name="Marchal M."/>
            <person name="Coppee J.-.Y."/>
            <person name="Chandler M."/>
            <person name="Bonnefoy V."/>
            <person name="Brochier-Armanet C."/>
            <person name="Barakat M."/>
            <person name="Barbe V."/>
            <person name="Battaglia-Brunet F."/>
            <person name="Bruneel O."/>
            <person name="Bryan C.G."/>
            <person name="Cleiss-Arnold J."/>
            <person name="Cruveiller S."/>
            <person name="Erhardt M."/>
            <person name="Heinrich-Salmeron A."/>
            <person name="Hommais F."/>
            <person name="Joulian C."/>
            <person name="Krin E."/>
            <person name="Lieutaud A."/>
            <person name="Lievremont D."/>
            <person name="Michel C."/>
            <person name="Muller D."/>
            <person name="Ortet P."/>
            <person name="Proux C."/>
            <person name="Siguier P."/>
            <person name="Roche D."/>
            <person name="Rouy Z."/>
            <person name="Salvignol G."/>
            <person name="Slyemi D."/>
            <person name="Talla E."/>
            <person name="Weiss S."/>
            <person name="Weissenbach J."/>
            <person name="Medigue C."/>
            <person name="Bertin P.N."/>
        </authorList>
    </citation>
    <scope>NUCLEOTIDE SEQUENCE</scope>
    <source>
        <strain>3As</strain>
    </source>
</reference>
<sequence>MITVHKAKSAMQCDCPIRGDGKEPCIASRCMAWRWFGDAPEPRTVPAVPPTAANINEVTQPAPDGIWIFTPALPAEMNDGEAVAAYWMEGMDSTDARRLGFCGLAGRAEN</sequence>
<reference key="1">
    <citation type="submission" date="2009-07" db="EMBL/GenBank/DDBJ databases">
        <authorList>
            <person name="Genoscope - CEA"/>
        </authorList>
    </citation>
    <scope>NUCLEOTIDE SEQUENCE</scope>
    <source>
        <strain>3As</strain>
    </source>
</reference>
<dbReference type="RefSeq" id="WP_020909899.1">
    <property type="nucleotide sequence ID" value="NC_014144.1"/>
</dbReference>
<geneLocation type="plasmid" evidence="1 3">
    <name>pTHI</name>
</geneLocation>
<keyword evidence="1" id="KW-0614">Plasmid</keyword>
<dbReference type="KEGG" id="thi:THI_p0036"/>
<protein>
    <submittedName>
        <fullName evidence="1">Uncharacterized protein</fullName>
    </submittedName>
</protein>
<accession>D6CVU3</accession>
<reference evidence="2 4" key="5">
    <citation type="submission" date="2015-03" db="EMBL/GenBank/DDBJ databases">
        <authorList>
            <person name="Regsiter A."/>
            <person name="william w."/>
        </authorList>
    </citation>
    <scope>NUCLEOTIDE SEQUENCE [LARGE SCALE GENOMIC DNA]</scope>
    <source>
        <strain evidence="2 4">CB1</strain>
    </source>
</reference>
<proteinExistence type="predicted"/>
<dbReference type="Proteomes" id="UP000078599">
    <property type="component" value="Unassembled WGS sequence"/>
</dbReference>
<reference evidence="1" key="4">
    <citation type="submission" date="2010-07" db="EMBL/GenBank/DDBJ databases">
        <authorList>
            <person name="Genoscope - CEA"/>
        </authorList>
    </citation>
    <scope>NUCLEOTIDE SEQUENCE</scope>
    <source>
        <strain evidence="1">3As</strain>
        <plasmid evidence="1">pTHI</plasmid>
    </source>
</reference>
<organism evidence="1 3">
    <name type="scientific">Thiomonas arsenitoxydans (strain DSM 22701 / CIP 110005 / 3As)</name>
    <dbReference type="NCBI Taxonomy" id="426114"/>
    <lineage>
        <taxon>Bacteria</taxon>
        <taxon>Pseudomonadati</taxon>
        <taxon>Pseudomonadota</taxon>
        <taxon>Betaproteobacteria</taxon>
        <taxon>Burkholderiales</taxon>
        <taxon>Thiomonas</taxon>
    </lineage>
</organism>
<gene>
    <name evidence="1" type="ordered locus">THI_p0036</name>
    <name evidence="2" type="ORF">THICB1_200027</name>
</gene>
<evidence type="ECO:0000313" key="3">
    <source>
        <dbReference type="Proteomes" id="UP000002372"/>
    </source>
</evidence>
<dbReference type="Proteomes" id="UP000002372">
    <property type="component" value="Plasmid pTHI"/>
</dbReference>
<evidence type="ECO:0000313" key="2">
    <source>
        <dbReference type="EMBL" id="CQR32672.1"/>
    </source>
</evidence>
<evidence type="ECO:0000313" key="1">
    <source>
        <dbReference type="EMBL" id="CAZ90432.1"/>
    </source>
</evidence>